<evidence type="ECO:0000256" key="1">
    <source>
        <dbReference type="ARBA" id="ARBA00004141"/>
    </source>
</evidence>
<feature type="transmembrane region" description="Helical" evidence="5">
    <location>
        <begin position="257"/>
        <end position="280"/>
    </location>
</feature>
<keyword evidence="4 5" id="KW-0472">Membrane</keyword>
<evidence type="ECO:0008006" key="8">
    <source>
        <dbReference type="Google" id="ProtNLM"/>
    </source>
</evidence>
<dbReference type="PANTHER" id="PTHR10361:SF24">
    <property type="entry name" value="P3 PROTEIN"/>
    <property type="match status" value="1"/>
</dbReference>
<sequence>MEASPLATGALAVGLAIIMFSLGTSLKVADFRRVVTAPRGVAVGMVNLALVAPALAFAMAELFDLEPILAAGLVLLGAAPGGALANLLTHFARGDTALSITMTGVSSAASVVTVPLYLGLAAEVFGAEDLADELSMPRIVARVLIGIALPLSAGMWLAARRPDWVAAHALHIRNTAIVTFAVVIVAAVASQAGTVLDHLGPVFGAALALNLAAMTVSFTTARLVKLDARQSTAIAIELGVHNAALAVAIGASLDEELAVPAAVYSSFMLVTAGIFARVMYRRNAPDYASQAESSSSASGLT</sequence>
<proteinExistence type="predicted"/>
<feature type="transmembrane region" description="Helical" evidence="5">
    <location>
        <begin position="139"/>
        <end position="159"/>
    </location>
</feature>
<dbReference type="Gene3D" id="1.20.1530.20">
    <property type="match status" value="1"/>
</dbReference>
<feature type="transmembrane region" description="Helical" evidence="5">
    <location>
        <begin position="202"/>
        <end position="221"/>
    </location>
</feature>
<dbReference type="RefSeq" id="WP_353862211.1">
    <property type="nucleotide sequence ID" value="NZ_CP088295.1"/>
</dbReference>
<dbReference type="InterPro" id="IPR002657">
    <property type="entry name" value="BilAc:Na_symport/Acr3"/>
</dbReference>
<name>A0ABY5PAM5_9ACTN</name>
<feature type="transmembrane region" description="Helical" evidence="5">
    <location>
        <begin position="233"/>
        <end position="251"/>
    </location>
</feature>
<feature type="transmembrane region" description="Helical" evidence="5">
    <location>
        <begin position="6"/>
        <end position="29"/>
    </location>
</feature>
<evidence type="ECO:0000256" key="5">
    <source>
        <dbReference type="SAM" id="Phobius"/>
    </source>
</evidence>
<feature type="transmembrane region" description="Helical" evidence="5">
    <location>
        <begin position="171"/>
        <end position="190"/>
    </location>
</feature>
<dbReference type="InterPro" id="IPR004710">
    <property type="entry name" value="Bilac:Na_transpt"/>
</dbReference>
<accession>A0ABY5PAM5</accession>
<dbReference type="EMBL" id="CP088295">
    <property type="protein sequence ID" value="UUY01658.1"/>
    <property type="molecule type" value="Genomic_DNA"/>
</dbReference>
<comment type="subcellular location">
    <subcellularLocation>
        <location evidence="1">Membrane</location>
        <topology evidence="1">Multi-pass membrane protein</topology>
    </subcellularLocation>
</comment>
<evidence type="ECO:0000313" key="7">
    <source>
        <dbReference type="Proteomes" id="UP001058860"/>
    </source>
</evidence>
<protein>
    <recommendedName>
        <fullName evidence="8">Bile acid:sodium symporter family protein</fullName>
    </recommendedName>
</protein>
<feature type="transmembrane region" description="Helical" evidence="5">
    <location>
        <begin position="68"/>
        <end position="88"/>
    </location>
</feature>
<evidence type="ECO:0000313" key="6">
    <source>
        <dbReference type="EMBL" id="UUY01658.1"/>
    </source>
</evidence>
<dbReference type="InterPro" id="IPR038770">
    <property type="entry name" value="Na+/solute_symporter_sf"/>
</dbReference>
<evidence type="ECO:0000256" key="4">
    <source>
        <dbReference type="ARBA" id="ARBA00023136"/>
    </source>
</evidence>
<evidence type="ECO:0000256" key="3">
    <source>
        <dbReference type="ARBA" id="ARBA00022989"/>
    </source>
</evidence>
<dbReference type="Pfam" id="PF01758">
    <property type="entry name" value="SBF"/>
    <property type="match status" value="1"/>
</dbReference>
<keyword evidence="2 5" id="KW-0812">Transmembrane</keyword>
<keyword evidence="3 5" id="KW-1133">Transmembrane helix</keyword>
<keyword evidence="7" id="KW-1185">Reference proteome</keyword>
<dbReference type="Proteomes" id="UP001058860">
    <property type="component" value="Chromosome"/>
</dbReference>
<organism evidence="6 7">
    <name type="scientific">Svornostia abyssi</name>
    <dbReference type="NCBI Taxonomy" id="2898438"/>
    <lineage>
        <taxon>Bacteria</taxon>
        <taxon>Bacillati</taxon>
        <taxon>Actinomycetota</taxon>
        <taxon>Thermoleophilia</taxon>
        <taxon>Solirubrobacterales</taxon>
        <taxon>Baekduiaceae</taxon>
        <taxon>Svornostia</taxon>
    </lineage>
</organism>
<dbReference type="PANTHER" id="PTHR10361">
    <property type="entry name" value="SODIUM-BILE ACID COTRANSPORTER"/>
    <property type="match status" value="1"/>
</dbReference>
<gene>
    <name evidence="6" type="ORF">LRS13_13060</name>
</gene>
<evidence type="ECO:0000256" key="2">
    <source>
        <dbReference type="ARBA" id="ARBA00022692"/>
    </source>
</evidence>
<reference evidence="7" key="1">
    <citation type="submission" date="2021-11" db="EMBL/GenBank/DDBJ databases">
        <title>Cultivation dependent microbiological survey of springs from the worlds oldest radium mine currently devoted to the extraction of radon-saturated water.</title>
        <authorList>
            <person name="Kapinusova G."/>
            <person name="Smrhova T."/>
            <person name="Strejcek M."/>
            <person name="Suman J."/>
            <person name="Jani K."/>
            <person name="Pajer P."/>
            <person name="Uhlik O."/>
        </authorList>
    </citation>
    <scope>NUCLEOTIDE SEQUENCE [LARGE SCALE GENOMIC DNA]</scope>
    <source>
        <strain evidence="7">J379</strain>
    </source>
</reference>
<feature type="transmembrane region" description="Helical" evidence="5">
    <location>
        <begin position="41"/>
        <end position="62"/>
    </location>
</feature>
<feature type="transmembrane region" description="Helical" evidence="5">
    <location>
        <begin position="100"/>
        <end position="119"/>
    </location>
</feature>